<dbReference type="InParanoid" id="A7RYR3"/>
<evidence type="ECO:0000313" key="7">
    <source>
        <dbReference type="Proteomes" id="UP000001593"/>
    </source>
</evidence>
<evidence type="ECO:0000256" key="2">
    <source>
        <dbReference type="ARBA" id="ARBA00022737"/>
    </source>
</evidence>
<dbReference type="SUPFAM" id="SSF57424">
    <property type="entry name" value="LDL receptor-like module"/>
    <property type="match status" value="1"/>
</dbReference>
<dbReference type="PROSITE" id="PS01209">
    <property type="entry name" value="LDLRA_1"/>
    <property type="match status" value="1"/>
</dbReference>
<keyword evidence="1" id="KW-0732">Signal</keyword>
<dbReference type="PROSITE" id="PS50068">
    <property type="entry name" value="LDLRA_2"/>
    <property type="match status" value="1"/>
</dbReference>
<feature type="disulfide bond" evidence="5">
    <location>
        <begin position="39"/>
        <end position="54"/>
    </location>
</feature>
<evidence type="ECO:0000256" key="3">
    <source>
        <dbReference type="ARBA" id="ARBA00023157"/>
    </source>
</evidence>
<proteinExistence type="predicted"/>
<dbReference type="InterPro" id="IPR002172">
    <property type="entry name" value="LDrepeatLR_classA_rpt"/>
</dbReference>
<keyword evidence="3 5" id="KW-1015">Disulfide bond</keyword>
<gene>
    <name evidence="6" type="ORF">NEMVEDRAFT_v1g68600</name>
</gene>
<feature type="non-terminal residue" evidence="6">
    <location>
        <position position="1"/>
    </location>
</feature>
<dbReference type="Pfam" id="PF00057">
    <property type="entry name" value="Ldl_recept_a"/>
    <property type="match status" value="1"/>
</dbReference>
<dbReference type="EMBL" id="DS469554">
    <property type="protein sequence ID" value="EDO43408.1"/>
    <property type="molecule type" value="Genomic_DNA"/>
</dbReference>
<keyword evidence="7" id="KW-1185">Reference proteome</keyword>
<evidence type="ECO:0000256" key="5">
    <source>
        <dbReference type="PROSITE-ProRule" id="PRU00124"/>
    </source>
</evidence>
<feature type="disulfide bond" evidence="5">
    <location>
        <begin position="27"/>
        <end position="45"/>
    </location>
</feature>
<dbReference type="CDD" id="cd00112">
    <property type="entry name" value="LDLa"/>
    <property type="match status" value="1"/>
</dbReference>
<evidence type="ECO:0000256" key="1">
    <source>
        <dbReference type="ARBA" id="ARBA00022729"/>
    </source>
</evidence>
<organism evidence="6 7">
    <name type="scientific">Nematostella vectensis</name>
    <name type="common">Starlet sea anemone</name>
    <dbReference type="NCBI Taxonomy" id="45351"/>
    <lineage>
        <taxon>Eukaryota</taxon>
        <taxon>Metazoa</taxon>
        <taxon>Cnidaria</taxon>
        <taxon>Anthozoa</taxon>
        <taxon>Hexacorallia</taxon>
        <taxon>Actiniaria</taxon>
        <taxon>Edwardsiidae</taxon>
        <taxon>Nematostella</taxon>
    </lineage>
</organism>
<dbReference type="AlphaFoldDB" id="A7RYR3"/>
<feature type="non-terminal residue" evidence="6">
    <location>
        <position position="54"/>
    </location>
</feature>
<name>A7RYR3_NEMVE</name>
<protein>
    <submittedName>
        <fullName evidence="6">Uncharacterized protein</fullName>
    </submittedName>
</protein>
<keyword evidence="4" id="KW-0325">Glycoprotein</keyword>
<accession>A7RYR3</accession>
<dbReference type="SMART" id="SM00192">
    <property type="entry name" value="LDLa"/>
    <property type="match status" value="1"/>
</dbReference>
<dbReference type="STRING" id="45351.A7RYR3"/>
<dbReference type="InterPro" id="IPR023415">
    <property type="entry name" value="LDLR_class-A_CS"/>
</dbReference>
<evidence type="ECO:0000313" key="6">
    <source>
        <dbReference type="EMBL" id="EDO43408.1"/>
    </source>
</evidence>
<keyword evidence="2" id="KW-0677">Repeat</keyword>
<dbReference type="InterPro" id="IPR036055">
    <property type="entry name" value="LDL_receptor-like_sf"/>
</dbReference>
<dbReference type="Proteomes" id="UP000001593">
    <property type="component" value="Unassembled WGS sequence"/>
</dbReference>
<sequence>GQVHDLRKSFCESVQGTIVCIAADFRCRNQHCLPTQWVCNGQNDCQDGSDEIGC</sequence>
<dbReference type="FunFam" id="4.10.400.10:FF:000034">
    <property type="entry name" value="Low-density lipoprotein receptor-related protein 2"/>
    <property type="match status" value="1"/>
</dbReference>
<feature type="disulfide bond" evidence="5">
    <location>
        <begin position="20"/>
        <end position="32"/>
    </location>
</feature>
<evidence type="ECO:0000256" key="4">
    <source>
        <dbReference type="ARBA" id="ARBA00023180"/>
    </source>
</evidence>
<reference evidence="6 7" key="1">
    <citation type="journal article" date="2007" name="Science">
        <title>Sea anemone genome reveals ancestral eumetazoan gene repertoire and genomic organization.</title>
        <authorList>
            <person name="Putnam N.H."/>
            <person name="Srivastava M."/>
            <person name="Hellsten U."/>
            <person name="Dirks B."/>
            <person name="Chapman J."/>
            <person name="Salamov A."/>
            <person name="Terry A."/>
            <person name="Shapiro H."/>
            <person name="Lindquist E."/>
            <person name="Kapitonov V.V."/>
            <person name="Jurka J."/>
            <person name="Genikhovich G."/>
            <person name="Grigoriev I.V."/>
            <person name="Lucas S.M."/>
            <person name="Steele R.E."/>
            <person name="Finnerty J.R."/>
            <person name="Technau U."/>
            <person name="Martindale M.Q."/>
            <person name="Rokhsar D.S."/>
        </authorList>
    </citation>
    <scope>NUCLEOTIDE SEQUENCE [LARGE SCALE GENOMIC DNA]</scope>
    <source>
        <strain evidence="7">CH2 X CH6</strain>
    </source>
</reference>
<dbReference type="Gene3D" id="4.10.400.10">
    <property type="entry name" value="Low-density Lipoprotein Receptor"/>
    <property type="match status" value="1"/>
</dbReference>
<dbReference type="HOGENOM" id="CLU_3056488_0_0_1"/>